<comment type="caution">
    <text evidence="1">The sequence shown here is derived from an EMBL/GenBank/DDBJ whole genome shotgun (WGS) entry which is preliminary data.</text>
</comment>
<keyword evidence="2" id="KW-1185">Reference proteome</keyword>
<organism evidence="1 2">
    <name type="scientific">Dactylellina haptotyla (strain CBS 200.50)</name>
    <name type="common">Nematode-trapping fungus</name>
    <name type="synonym">Monacrosporium haptotylum</name>
    <dbReference type="NCBI Taxonomy" id="1284197"/>
    <lineage>
        <taxon>Eukaryota</taxon>
        <taxon>Fungi</taxon>
        <taxon>Dikarya</taxon>
        <taxon>Ascomycota</taxon>
        <taxon>Pezizomycotina</taxon>
        <taxon>Orbiliomycetes</taxon>
        <taxon>Orbiliales</taxon>
        <taxon>Orbiliaceae</taxon>
        <taxon>Dactylellina</taxon>
    </lineage>
</organism>
<reference evidence="2" key="2">
    <citation type="submission" date="2013-04" db="EMBL/GenBank/DDBJ databases">
        <title>Genomic mechanisms accounting for the adaptation to parasitism in nematode-trapping fungi.</title>
        <authorList>
            <person name="Ahren D.G."/>
        </authorList>
    </citation>
    <scope>NUCLEOTIDE SEQUENCE [LARGE SCALE GENOMIC DNA]</scope>
    <source>
        <strain evidence="2">CBS 200.50</strain>
    </source>
</reference>
<dbReference type="AlphaFoldDB" id="S8BXJ3"/>
<protein>
    <submittedName>
        <fullName evidence="1">Uncharacterized protein</fullName>
    </submittedName>
</protein>
<sequence>MPSRHCMDLRDEKHSDFLDAYEEETDRLGEELDAKLKELDHQMGELMKIYPDREEELIAVDDEIFSLDEKRKTQWKARDEILSDKESNNKSWRITYKDASKIDPEHEYQKKPGLFRNPDAQTGLVSKLDGIQSNIHYPSRGQLFKVITV</sequence>
<name>S8BXJ3_DACHA</name>
<gene>
    <name evidence="1" type="ORF">H072_6135</name>
</gene>
<proteinExistence type="predicted"/>
<evidence type="ECO:0000313" key="2">
    <source>
        <dbReference type="Proteomes" id="UP000015100"/>
    </source>
</evidence>
<dbReference type="Proteomes" id="UP000015100">
    <property type="component" value="Unassembled WGS sequence"/>
</dbReference>
<dbReference type="EMBL" id="AQGS01000439">
    <property type="protein sequence ID" value="EPS40052.1"/>
    <property type="molecule type" value="Genomic_DNA"/>
</dbReference>
<evidence type="ECO:0000313" key="1">
    <source>
        <dbReference type="EMBL" id="EPS40052.1"/>
    </source>
</evidence>
<dbReference type="HOGENOM" id="CLU_1749570_0_0_1"/>
<accession>S8BXJ3</accession>
<reference evidence="1 2" key="1">
    <citation type="journal article" date="2013" name="PLoS Genet.">
        <title>Genomic mechanisms accounting for the adaptation to parasitism in nematode-trapping fungi.</title>
        <authorList>
            <person name="Meerupati T."/>
            <person name="Andersson K.M."/>
            <person name="Friman E."/>
            <person name="Kumar D."/>
            <person name="Tunlid A."/>
            <person name="Ahren D."/>
        </authorList>
    </citation>
    <scope>NUCLEOTIDE SEQUENCE [LARGE SCALE GENOMIC DNA]</scope>
    <source>
        <strain evidence="1 2">CBS 200.50</strain>
    </source>
</reference>